<feature type="domain" description="HTH luxR-type" evidence="1">
    <location>
        <begin position="267"/>
        <end position="324"/>
    </location>
</feature>
<dbReference type="InterPro" id="IPR051797">
    <property type="entry name" value="TrmB-like"/>
</dbReference>
<dbReference type="CDD" id="cd00090">
    <property type="entry name" value="HTH_ARSR"/>
    <property type="match status" value="1"/>
</dbReference>
<dbReference type="SMART" id="SM00421">
    <property type="entry name" value="HTH_LUXR"/>
    <property type="match status" value="1"/>
</dbReference>
<accession>A0A561SEG0</accession>
<dbReference type="Pfam" id="PF01978">
    <property type="entry name" value="TrmB"/>
    <property type="match status" value="1"/>
</dbReference>
<dbReference type="SUPFAM" id="SSF46894">
    <property type="entry name" value="C-terminal effector domain of the bipartite response regulators"/>
    <property type="match status" value="1"/>
</dbReference>
<dbReference type="OrthoDB" id="4266042at2"/>
<dbReference type="EMBL" id="VIWT01000006">
    <property type="protein sequence ID" value="TWF73227.1"/>
    <property type="molecule type" value="Genomic_DNA"/>
</dbReference>
<dbReference type="InterPro" id="IPR036390">
    <property type="entry name" value="WH_DNA-bd_sf"/>
</dbReference>
<proteinExistence type="predicted"/>
<gene>
    <name evidence="2" type="ORF">FHX73_16378</name>
</gene>
<evidence type="ECO:0000313" key="2">
    <source>
        <dbReference type="EMBL" id="TWF73227.1"/>
    </source>
</evidence>
<dbReference type="GO" id="GO:0003677">
    <property type="term" value="F:DNA binding"/>
    <property type="evidence" value="ECO:0007669"/>
    <property type="project" value="InterPro"/>
</dbReference>
<dbReference type="InterPro" id="IPR011991">
    <property type="entry name" value="ArsR-like_HTH"/>
</dbReference>
<dbReference type="PANTHER" id="PTHR34293:SF1">
    <property type="entry name" value="HTH-TYPE TRANSCRIPTIONAL REGULATOR TRMBL2"/>
    <property type="match status" value="1"/>
</dbReference>
<dbReference type="InterPro" id="IPR016032">
    <property type="entry name" value="Sig_transdc_resp-reg_C-effctor"/>
</dbReference>
<dbReference type="InterPro" id="IPR002831">
    <property type="entry name" value="Tscrpt_reg_TrmB_N"/>
</dbReference>
<dbReference type="PANTHER" id="PTHR34293">
    <property type="entry name" value="HTH-TYPE TRANSCRIPTIONAL REGULATOR TRMBL2"/>
    <property type="match status" value="1"/>
</dbReference>
<dbReference type="Proteomes" id="UP000317940">
    <property type="component" value="Unassembled WGS sequence"/>
</dbReference>
<dbReference type="AlphaFoldDB" id="A0A561SEG0"/>
<dbReference type="Gene3D" id="1.10.10.10">
    <property type="entry name" value="Winged helix-like DNA-binding domain superfamily/Winged helix DNA-binding domain"/>
    <property type="match status" value="2"/>
</dbReference>
<dbReference type="GO" id="GO:0006355">
    <property type="term" value="P:regulation of DNA-templated transcription"/>
    <property type="evidence" value="ECO:0007669"/>
    <property type="project" value="InterPro"/>
</dbReference>
<organism evidence="2 3">
    <name type="scientific">Kitasatospora viridis</name>
    <dbReference type="NCBI Taxonomy" id="281105"/>
    <lineage>
        <taxon>Bacteria</taxon>
        <taxon>Bacillati</taxon>
        <taxon>Actinomycetota</taxon>
        <taxon>Actinomycetes</taxon>
        <taxon>Kitasatosporales</taxon>
        <taxon>Streptomycetaceae</taxon>
        <taxon>Kitasatospora</taxon>
    </lineage>
</organism>
<dbReference type="InterPro" id="IPR036388">
    <property type="entry name" value="WH-like_DNA-bd_sf"/>
</dbReference>
<name>A0A561SEG0_9ACTN</name>
<sequence length="330" mass="35523">MPDAHAADRPAALLAPVGLGAVESALYLAVLAAPRATATELARAVGATPARVRGCLRRLLEAGLVTRLAGTPARYTAAPPDAAIGALVTGRQHDLERFRARAHELTAHLRSTQSAGPNAQFAEVIEGPALIRHRVEQMQLGAQREMKVVDCPPYFDNPVANPIEFQLLRRGVACQVIYDASGLESRPRLEFTAACIAAGEQARTLPSVRMKMLIADQQEAMIPLGFGTAEPTTALFVRPSPLLTVLLTCFDLLWERAAPITATGTAPELLDRRDLELLTMLAGGAKDAAIIRALGITQRTLTRRVGRLLTLLDARTRFQAGLQASRRGWL</sequence>
<protein>
    <submittedName>
        <fullName evidence="2">Sugar-specific transcriptional regulator TrmB</fullName>
    </submittedName>
</protein>
<reference evidence="2 3" key="1">
    <citation type="submission" date="2019-06" db="EMBL/GenBank/DDBJ databases">
        <title>Sequencing the genomes of 1000 actinobacteria strains.</title>
        <authorList>
            <person name="Klenk H.-P."/>
        </authorList>
    </citation>
    <scope>NUCLEOTIDE SEQUENCE [LARGE SCALE GENOMIC DNA]</scope>
    <source>
        <strain evidence="2 3">DSM 44826</strain>
    </source>
</reference>
<evidence type="ECO:0000259" key="1">
    <source>
        <dbReference type="SMART" id="SM00421"/>
    </source>
</evidence>
<comment type="caution">
    <text evidence="2">The sequence shown here is derived from an EMBL/GenBank/DDBJ whole genome shotgun (WGS) entry which is preliminary data.</text>
</comment>
<dbReference type="SUPFAM" id="SSF46785">
    <property type="entry name" value="Winged helix' DNA-binding domain"/>
    <property type="match status" value="1"/>
</dbReference>
<dbReference type="InterPro" id="IPR000792">
    <property type="entry name" value="Tscrpt_reg_LuxR_C"/>
</dbReference>
<dbReference type="RefSeq" id="WP_145911184.1">
    <property type="nucleotide sequence ID" value="NZ_BAAAMZ010000005.1"/>
</dbReference>
<evidence type="ECO:0000313" key="3">
    <source>
        <dbReference type="Proteomes" id="UP000317940"/>
    </source>
</evidence>
<keyword evidence="3" id="KW-1185">Reference proteome</keyword>